<evidence type="ECO:0000313" key="6">
    <source>
        <dbReference type="Proteomes" id="UP001626550"/>
    </source>
</evidence>
<protein>
    <submittedName>
        <fullName evidence="5">Histidine triad nucleotide-binding protein 2, mitochondrial</fullName>
    </submittedName>
</protein>
<evidence type="ECO:0000256" key="1">
    <source>
        <dbReference type="PIRSR" id="PIRSR601310-1"/>
    </source>
</evidence>
<evidence type="ECO:0000259" key="4">
    <source>
        <dbReference type="PROSITE" id="PS51084"/>
    </source>
</evidence>
<evidence type="ECO:0000256" key="3">
    <source>
        <dbReference type="PROSITE-ProRule" id="PRU00464"/>
    </source>
</evidence>
<dbReference type="CDD" id="cd01276">
    <property type="entry name" value="PKCI_related"/>
    <property type="match status" value="1"/>
</dbReference>
<dbReference type="InterPro" id="IPR011146">
    <property type="entry name" value="HIT-like"/>
</dbReference>
<dbReference type="AlphaFoldDB" id="A0ABD2PSV0"/>
<dbReference type="InterPro" id="IPR036265">
    <property type="entry name" value="HIT-like_sf"/>
</dbReference>
<gene>
    <name evidence="5" type="primary">HINT2</name>
    <name evidence="5" type="ORF">Ciccas_012635</name>
</gene>
<accession>A0ABD2PSV0</accession>
<dbReference type="EMBL" id="JBJKFK010004641">
    <property type="protein sequence ID" value="KAL3308826.1"/>
    <property type="molecule type" value="Genomic_DNA"/>
</dbReference>
<dbReference type="PROSITE" id="PS00892">
    <property type="entry name" value="HIT_1"/>
    <property type="match status" value="1"/>
</dbReference>
<dbReference type="PRINTS" id="PR00332">
    <property type="entry name" value="HISTRIAD"/>
</dbReference>
<dbReference type="PANTHER" id="PTHR23089">
    <property type="entry name" value="HISTIDINE TRIAD HIT PROTEIN"/>
    <property type="match status" value="1"/>
</dbReference>
<feature type="short sequence motif" description="Histidine triad motif" evidence="2 3">
    <location>
        <begin position="110"/>
        <end position="114"/>
    </location>
</feature>
<dbReference type="Proteomes" id="UP001626550">
    <property type="component" value="Unassembled WGS sequence"/>
</dbReference>
<proteinExistence type="predicted"/>
<dbReference type="InterPro" id="IPR001310">
    <property type="entry name" value="Histidine_triad_HIT"/>
</dbReference>
<dbReference type="FunFam" id="3.30.428.10:FF:000005">
    <property type="entry name" value="Histidine triad nucleotide-binding protein 1"/>
    <property type="match status" value="1"/>
</dbReference>
<organism evidence="5 6">
    <name type="scientific">Cichlidogyrus casuarinus</name>
    <dbReference type="NCBI Taxonomy" id="1844966"/>
    <lineage>
        <taxon>Eukaryota</taxon>
        <taxon>Metazoa</taxon>
        <taxon>Spiralia</taxon>
        <taxon>Lophotrochozoa</taxon>
        <taxon>Platyhelminthes</taxon>
        <taxon>Monogenea</taxon>
        <taxon>Monopisthocotylea</taxon>
        <taxon>Dactylogyridea</taxon>
        <taxon>Ancyrocephalidae</taxon>
        <taxon>Cichlidogyrus</taxon>
    </lineage>
</organism>
<dbReference type="SUPFAM" id="SSF54197">
    <property type="entry name" value="HIT-like"/>
    <property type="match status" value="1"/>
</dbReference>
<reference evidence="5 6" key="1">
    <citation type="submission" date="2024-11" db="EMBL/GenBank/DDBJ databases">
        <title>Adaptive evolution of stress response genes in parasites aligns with host niche diversity.</title>
        <authorList>
            <person name="Hahn C."/>
            <person name="Resl P."/>
        </authorList>
    </citation>
    <scope>NUCLEOTIDE SEQUENCE [LARGE SCALE GENOMIC DNA]</scope>
    <source>
        <strain evidence="5">EGGRZ-B1_66</strain>
        <tissue evidence="5">Body</tissue>
    </source>
</reference>
<dbReference type="Pfam" id="PF01230">
    <property type="entry name" value="HIT"/>
    <property type="match status" value="1"/>
</dbReference>
<dbReference type="InterPro" id="IPR019808">
    <property type="entry name" value="Histidine_triad_CS"/>
</dbReference>
<name>A0ABD2PSV0_9PLAT</name>
<evidence type="ECO:0000313" key="5">
    <source>
        <dbReference type="EMBL" id="KAL3308826.1"/>
    </source>
</evidence>
<feature type="domain" description="HIT" evidence="4">
    <location>
        <begin position="18"/>
        <end position="126"/>
    </location>
</feature>
<evidence type="ECO:0000256" key="2">
    <source>
        <dbReference type="PIRSR" id="PIRSR601310-3"/>
    </source>
</evidence>
<dbReference type="PROSITE" id="PS51084">
    <property type="entry name" value="HIT_2"/>
    <property type="match status" value="1"/>
</dbReference>
<keyword evidence="6" id="KW-1185">Reference proteome</keyword>
<sequence length="126" mass="13925">MDSEVSKAQTAQTSGPTIFSKIIKKEIPADILYEDDLSLAFSDVNPQSPIHFLVIPKEPIAMLQDADEKHQNLLGHLLLVANKVAQTKKLENGYRVTINNGRDGAQSVYHLHLHVMGGRQMGWPPG</sequence>
<feature type="active site" description="Tele-AMP-histidine intermediate" evidence="1">
    <location>
        <position position="112"/>
    </location>
</feature>
<comment type="caution">
    <text evidence="5">The sequence shown here is derived from an EMBL/GenBank/DDBJ whole genome shotgun (WGS) entry which is preliminary data.</text>
</comment>
<dbReference type="Gene3D" id="3.30.428.10">
    <property type="entry name" value="HIT-like"/>
    <property type="match status" value="1"/>
</dbReference>